<dbReference type="EMBL" id="CM040981">
    <property type="protein sequence ID" value="MCJ8734106.1"/>
    <property type="molecule type" value="Genomic_DNA"/>
</dbReference>
<evidence type="ECO:0000313" key="1">
    <source>
        <dbReference type="EMBL" id="MCJ8734106.1"/>
    </source>
</evidence>
<sequence>MDGNRQSRSRHSSVRITIPCSNLKSDTEKQKRKKRKCAGNIGWGDADHKDCLLCKHNWSLSPEPRQTSMPVAPRNQLPSLTIRVKG</sequence>
<organism evidence="1 2">
    <name type="scientific">Pangasius djambal</name>
    <dbReference type="NCBI Taxonomy" id="1691987"/>
    <lineage>
        <taxon>Eukaryota</taxon>
        <taxon>Metazoa</taxon>
        <taxon>Chordata</taxon>
        <taxon>Craniata</taxon>
        <taxon>Vertebrata</taxon>
        <taxon>Euteleostomi</taxon>
        <taxon>Actinopterygii</taxon>
        <taxon>Neopterygii</taxon>
        <taxon>Teleostei</taxon>
        <taxon>Ostariophysi</taxon>
        <taxon>Siluriformes</taxon>
        <taxon>Pangasiidae</taxon>
        <taxon>Pangasius</taxon>
    </lineage>
</organism>
<keyword evidence="2" id="KW-1185">Reference proteome</keyword>
<evidence type="ECO:0000313" key="2">
    <source>
        <dbReference type="Proteomes" id="UP000830395"/>
    </source>
</evidence>
<name>A0ACC5YEH9_9TELE</name>
<dbReference type="Proteomes" id="UP000830395">
    <property type="component" value="Chromosome 7"/>
</dbReference>
<protein>
    <submittedName>
        <fullName evidence="1">Uncharacterized protein</fullName>
    </submittedName>
</protein>
<proteinExistence type="predicted"/>
<gene>
    <name evidence="1" type="ORF">PDJAM_G00231370</name>
</gene>
<accession>A0ACC5YEH9</accession>
<comment type="caution">
    <text evidence="1">The sequence shown here is derived from an EMBL/GenBank/DDBJ whole genome shotgun (WGS) entry which is preliminary data.</text>
</comment>
<reference evidence="1" key="1">
    <citation type="submission" date="2020-02" db="EMBL/GenBank/DDBJ databases">
        <title>Genome sequencing of the panga catfish, Pangasius djambal.</title>
        <authorList>
            <person name="Wen M."/>
            <person name="Zahm M."/>
            <person name="Roques C."/>
            <person name="Cabau C."/>
            <person name="Klopp C."/>
            <person name="Donnadieu C."/>
            <person name="Jouanno E."/>
            <person name="Avarre J.-C."/>
            <person name="Campet M."/>
            <person name="Ha T."/>
            <person name="Dugue R."/>
            <person name="Lampietro C."/>
            <person name="Louis A."/>
            <person name="Herpin A."/>
            <person name="Echchiki A."/>
            <person name="Berthelot C."/>
            <person name="Parey E."/>
            <person name="Roest-Crollius H."/>
            <person name="Braasch I."/>
            <person name="Postlethwait J.H."/>
            <person name="Bobe J."/>
            <person name="Montfort J."/>
            <person name="Bouchez O."/>
            <person name="Begum T."/>
            <person name="Schartl M."/>
            <person name="Gustiano R."/>
            <person name="Guiguen Y."/>
        </authorList>
    </citation>
    <scope>NUCLEOTIDE SEQUENCE</scope>
    <source>
        <strain evidence="1">Pdj_M5554</strain>
    </source>
</reference>